<proteinExistence type="predicted"/>
<reference evidence="2 3" key="1">
    <citation type="journal article" date="2015" name="Front. Microbiol.">
        <title>Genome sequence of the plant growth promoting endophytic yeast Rhodotorula graminis WP1.</title>
        <authorList>
            <person name="Firrincieli A."/>
            <person name="Otillar R."/>
            <person name="Salamov A."/>
            <person name="Schmutz J."/>
            <person name="Khan Z."/>
            <person name="Redman R.S."/>
            <person name="Fleck N.D."/>
            <person name="Lindquist E."/>
            <person name="Grigoriev I.V."/>
            <person name="Doty S.L."/>
        </authorList>
    </citation>
    <scope>NUCLEOTIDE SEQUENCE [LARGE SCALE GENOMIC DNA]</scope>
    <source>
        <strain evidence="2 3">WP1</strain>
    </source>
</reference>
<dbReference type="AlphaFoldDB" id="A0A194S8G9"/>
<feature type="region of interest" description="Disordered" evidence="1">
    <location>
        <begin position="242"/>
        <end position="351"/>
    </location>
</feature>
<sequence>MYPPLSPASSGPYPPIVSSPTSLSTPVAPLPNPYGTHVSPSTPSATRAASLRTYARSPPPPPPTGASITSGRRRPSQAELEQEAVERAMQQGIATEQRRLAALAEEDERLVRLTLEESSSSAALEQLRQNALARERAHAEERALREALLSSRNDAEGRQRDERRLRAEEEKAVQRAMAQSRRESEDSVGKGKGKARVDDDGPAHGGDEDELERREREALELAMQLSLQEEEKRRIWRGGFSAANSDPEEVEPSAATSSVPAAASTSSSYFPPSSSSTDVLDDDLPPPAYELPQHARELDEPEDIIIGPGRPLPFPPAPAPPTGAAPAQLHRLVSEKHARLDSPDPSPYASSSYSAYPSFAPYAGSHTQQRGYSGSSSLVGSASVGALSVAASAGSFEESIPARWDECEAVRDQALPFVEEPLGLGEVGPGRASTVEVDPFGDQFAEIGEEPATGPSSSDEAQEEEPAVARPPLASDLFAEVLARRTTRDSLSHRAYVSRPVLDVDQVERSSGSSGKPADDEQRTPTGLVPPAVAHVTQPVSAPTTPEPSSFLELPLPARLPSVSAPTSPSAASFRSSPSAGGFVEDLGALVPFADEHVLRDVRWGFVDDETSAAGRYPRLEYEGDFPRGSQLSAVRGADGRQAFKSFAIEARTWQNLLVFIMWHGNSRFEAAPFDLEKDKAGRGLQVAIHVDFYRSGRQASSAVSIRPPRVRVRLTLLPQDDPNTPLRRASSGFQLVGPVALEPVSPSVRLALATQPVLPLALADLATLLSQAHSASRSYMRLARRAHTGASTPLGPTAEGRIVLAQAVDLFRRLNGEEVRPPAASDDGGSGADEEVSVLDRLKARLRRRRGPRVIEGGRGRAETVGGALPEGATLITPFSLE</sequence>
<organism evidence="2 3">
    <name type="scientific">Rhodotorula graminis (strain WP1)</name>
    <dbReference type="NCBI Taxonomy" id="578459"/>
    <lineage>
        <taxon>Eukaryota</taxon>
        <taxon>Fungi</taxon>
        <taxon>Dikarya</taxon>
        <taxon>Basidiomycota</taxon>
        <taxon>Pucciniomycotina</taxon>
        <taxon>Microbotryomycetes</taxon>
        <taxon>Sporidiobolales</taxon>
        <taxon>Sporidiobolaceae</taxon>
        <taxon>Rhodotorula</taxon>
    </lineage>
</organism>
<evidence type="ECO:0000256" key="1">
    <source>
        <dbReference type="SAM" id="MobiDB-lite"/>
    </source>
</evidence>
<feature type="compositionally biased region" description="Basic and acidic residues" evidence="1">
    <location>
        <begin position="332"/>
        <end position="342"/>
    </location>
</feature>
<feature type="region of interest" description="Disordered" evidence="1">
    <location>
        <begin position="421"/>
        <end position="475"/>
    </location>
</feature>
<evidence type="ECO:0000313" key="2">
    <source>
        <dbReference type="EMBL" id="KPV76897.1"/>
    </source>
</evidence>
<dbReference type="OMA" id="WRFAGHD"/>
<dbReference type="GeneID" id="28976512"/>
<dbReference type="Proteomes" id="UP000053890">
    <property type="component" value="Unassembled WGS sequence"/>
</dbReference>
<feature type="compositionally biased region" description="Basic and acidic residues" evidence="1">
    <location>
        <begin position="180"/>
        <end position="217"/>
    </location>
</feature>
<feature type="region of interest" description="Disordered" evidence="1">
    <location>
        <begin position="503"/>
        <end position="529"/>
    </location>
</feature>
<keyword evidence="3" id="KW-1185">Reference proteome</keyword>
<dbReference type="RefSeq" id="XP_018272946.1">
    <property type="nucleotide sequence ID" value="XM_018416064.1"/>
</dbReference>
<feature type="compositionally biased region" description="Basic and acidic residues" evidence="1">
    <location>
        <begin position="153"/>
        <end position="173"/>
    </location>
</feature>
<feature type="compositionally biased region" description="Low complexity" evidence="1">
    <location>
        <begin position="252"/>
        <end position="278"/>
    </location>
</feature>
<evidence type="ECO:0000313" key="3">
    <source>
        <dbReference type="Proteomes" id="UP000053890"/>
    </source>
</evidence>
<feature type="compositionally biased region" description="Pro residues" evidence="1">
    <location>
        <begin position="310"/>
        <end position="323"/>
    </location>
</feature>
<feature type="compositionally biased region" description="Low complexity" evidence="1">
    <location>
        <begin position="39"/>
        <end position="53"/>
    </location>
</feature>
<protein>
    <submittedName>
        <fullName evidence="2">Uncharacterized protein</fullName>
    </submittedName>
</protein>
<dbReference type="STRING" id="578459.A0A194S8G9"/>
<feature type="region of interest" description="Disordered" evidence="1">
    <location>
        <begin position="1"/>
        <end position="89"/>
    </location>
</feature>
<dbReference type="OrthoDB" id="2529658at2759"/>
<gene>
    <name evidence="2" type="ORF">RHOBADRAFT_51881</name>
</gene>
<feature type="compositionally biased region" description="Basic and acidic residues" evidence="1">
    <location>
        <begin position="133"/>
        <end position="145"/>
    </location>
</feature>
<feature type="compositionally biased region" description="Pro residues" evidence="1">
    <location>
        <begin position="1"/>
        <end position="17"/>
    </location>
</feature>
<name>A0A194S8G9_RHOGW</name>
<feature type="region of interest" description="Disordered" evidence="1">
    <location>
        <begin position="114"/>
        <end position="217"/>
    </location>
</feature>
<feature type="compositionally biased region" description="Low complexity" evidence="1">
    <location>
        <begin position="116"/>
        <end position="125"/>
    </location>
</feature>
<dbReference type="EMBL" id="KQ474075">
    <property type="protein sequence ID" value="KPV76897.1"/>
    <property type="molecule type" value="Genomic_DNA"/>
</dbReference>
<dbReference type="PROSITE" id="PS50330">
    <property type="entry name" value="UIM"/>
    <property type="match status" value="1"/>
</dbReference>
<dbReference type="InterPro" id="IPR003903">
    <property type="entry name" value="UIM_dom"/>
</dbReference>
<accession>A0A194S8G9</accession>